<organism evidence="3 4">
    <name type="scientific">Streptomyces aureus</name>
    <dbReference type="NCBI Taxonomy" id="193461"/>
    <lineage>
        <taxon>Bacteria</taxon>
        <taxon>Bacillati</taxon>
        <taxon>Actinomycetota</taxon>
        <taxon>Actinomycetes</taxon>
        <taxon>Kitasatosporales</taxon>
        <taxon>Streptomycetaceae</taxon>
        <taxon>Streptomyces</taxon>
    </lineage>
</organism>
<protein>
    <submittedName>
        <fullName evidence="3">LLM class flavin-dependent oxidoreductase</fullName>
        <ecNumber evidence="3">1.-.-.-</ecNumber>
    </submittedName>
</protein>
<name>A0ABV4SXD0_9ACTN</name>
<dbReference type="GO" id="GO:0016491">
    <property type="term" value="F:oxidoreductase activity"/>
    <property type="evidence" value="ECO:0007669"/>
    <property type="project" value="UniProtKB-KW"/>
</dbReference>
<dbReference type="EC" id="1.-.-.-" evidence="3"/>
<evidence type="ECO:0000313" key="4">
    <source>
        <dbReference type="Proteomes" id="UP001571476"/>
    </source>
</evidence>
<dbReference type="InterPro" id="IPR011251">
    <property type="entry name" value="Luciferase-like_dom"/>
</dbReference>
<evidence type="ECO:0000259" key="2">
    <source>
        <dbReference type="Pfam" id="PF00296"/>
    </source>
</evidence>
<gene>
    <name evidence="3" type="ORF">ACEG43_44475</name>
</gene>
<evidence type="ECO:0000313" key="3">
    <source>
        <dbReference type="EMBL" id="MFA3843111.1"/>
    </source>
</evidence>
<feature type="domain" description="Luciferase-like" evidence="2">
    <location>
        <begin position="12"/>
        <end position="305"/>
    </location>
</feature>
<dbReference type="PANTHER" id="PTHR43244:SF1">
    <property type="entry name" value="5,10-METHYLENETETRAHYDROMETHANOPTERIN REDUCTASE"/>
    <property type="match status" value="1"/>
</dbReference>
<proteinExistence type="predicted"/>
<dbReference type="Proteomes" id="UP001571476">
    <property type="component" value="Unassembled WGS sequence"/>
</dbReference>
<keyword evidence="1 3" id="KW-0560">Oxidoreductase</keyword>
<dbReference type="SUPFAM" id="SSF51679">
    <property type="entry name" value="Bacterial luciferase-like"/>
    <property type="match status" value="1"/>
</dbReference>
<dbReference type="EMBL" id="JBGOSP010000051">
    <property type="protein sequence ID" value="MFA3843111.1"/>
    <property type="molecule type" value="Genomic_DNA"/>
</dbReference>
<dbReference type="PANTHER" id="PTHR43244">
    <property type="match status" value="1"/>
</dbReference>
<comment type="caution">
    <text evidence="3">The sequence shown here is derived from an EMBL/GenBank/DDBJ whole genome shotgun (WGS) entry which is preliminary data.</text>
</comment>
<dbReference type="Gene3D" id="3.20.20.30">
    <property type="entry name" value="Luciferase-like domain"/>
    <property type="match status" value="1"/>
</dbReference>
<dbReference type="Pfam" id="PF00296">
    <property type="entry name" value="Bac_luciferase"/>
    <property type="match status" value="1"/>
</dbReference>
<accession>A0ABV4SXD0</accession>
<reference evidence="3 4" key="1">
    <citation type="submission" date="2024-08" db="EMBL/GenBank/DDBJ databases">
        <title>Genome sequence of Streptomyces aureus CACIA-1.46HGO.</title>
        <authorList>
            <person name="Evangelista-Martinez Z."/>
        </authorList>
    </citation>
    <scope>NUCLEOTIDE SEQUENCE [LARGE SCALE GENOMIC DNA]</scope>
    <source>
        <strain evidence="3 4">CACIA-1.46HGO</strain>
    </source>
</reference>
<dbReference type="InterPro" id="IPR036661">
    <property type="entry name" value="Luciferase-like_sf"/>
</dbReference>
<dbReference type="RefSeq" id="WP_372566976.1">
    <property type="nucleotide sequence ID" value="NZ_JBGOSP010000051.1"/>
</dbReference>
<evidence type="ECO:0000256" key="1">
    <source>
        <dbReference type="ARBA" id="ARBA00023002"/>
    </source>
</evidence>
<keyword evidence="4" id="KW-1185">Reference proteome</keyword>
<dbReference type="InterPro" id="IPR050564">
    <property type="entry name" value="F420-G6PD/mer"/>
</dbReference>
<sequence length="347" mass="37031">MILGTAAHPFRPFEDWIRVVHLVEELGYGMTCQSANPLSRGDAYVELGVAARETTHLLLATTVAVPAPANPAVMAASIATVNQISDGRAVLGMGRGTATARMIGERGLTTAGLEEYVTAVRALLAGHEVDWHETPLRLGWLDREPPPVILAAYGPKTLRMAGRCADGVLIASAVRGRVLREAIRTVRTAAREAGRDPAELAIWVMGRASVGDDADESLGDLKAILAGAGRQLDERDPDLGEDLRPALAELRNRYVEADHVVPGGANDALIDELGLVDYLAGRFAITGTPKECRDQLQELADLGVDCVFLNGAMRNEERMIVSMADRVGVSFQAKADLAESATPQARA</sequence>